<feature type="region of interest" description="Disordered" evidence="5">
    <location>
        <begin position="494"/>
        <end position="536"/>
    </location>
</feature>
<dbReference type="RefSeq" id="WP_114344935.1">
    <property type="nucleotide sequence ID" value="NZ_QFWQ01000009.1"/>
</dbReference>
<evidence type="ECO:0000256" key="1">
    <source>
        <dbReference type="ARBA" id="ARBA00005382"/>
    </source>
</evidence>
<sequence>MDDRKGVPGWMAVASVALITLLALAALHAPRRTHFAVETEVTLTPFPATAAVKLWLSTADRRLRLVRQPDIESGAAGSSPADVVVDLGRKYQSIVGFGAALTDSSAWLIQNRLNGQQRSALLHELFGPPPGLNLGMMRLTIGASDFSLEPYTLDDLPAGQVDPELQHFNVAANLRNVIPVVHEVMSINPQLRVIASPWSAPAWMKDSENLIGGALLPQFESTYADYLVKYIDAYRGYGIPIFALTVQNEPGFIPLTYPGMDFPAATRARIIARYLGPALAGRKPRTLILGWDHNWDEPEQPLGVLADPDVARYVDGIAWHCYSGSPYAQGRVHRAYPGKDAYITECSGGDWESSRNGELMWFTRDLLLAGLRQWARGVVYWNLALDEQHGPHFGGCDACKGVVTIESRTGEVDRNDEYYAFAHFSRFVLPGAVRVWSTATDKGIDNVAFQNAAGGSVVLVVVNSNAQARRISVKQGRTRFEYALPAQSVATFEWNPGQAGRPAGATGPSPLDSPLARKPPGPAASGGRDGERKVAE</sequence>
<dbReference type="Gene3D" id="3.20.20.80">
    <property type="entry name" value="Glycosidases"/>
    <property type="match status" value="1"/>
</dbReference>
<protein>
    <submittedName>
        <fullName evidence="8">Glycosyl hydrolase</fullName>
    </submittedName>
</protein>
<proteinExistence type="inferred from homology"/>
<dbReference type="InterPro" id="IPR033452">
    <property type="entry name" value="GH30_C"/>
</dbReference>
<dbReference type="InterPro" id="IPR013780">
    <property type="entry name" value="Glyco_hydro_b"/>
</dbReference>
<evidence type="ECO:0000256" key="4">
    <source>
        <dbReference type="RuleBase" id="RU361188"/>
    </source>
</evidence>
<dbReference type="PANTHER" id="PTHR11069:SF23">
    <property type="entry name" value="LYSOSOMAL ACID GLUCOSYLCERAMIDASE"/>
    <property type="match status" value="1"/>
</dbReference>
<evidence type="ECO:0000259" key="6">
    <source>
        <dbReference type="Pfam" id="PF02055"/>
    </source>
</evidence>
<keyword evidence="9" id="KW-1185">Reference proteome</keyword>
<dbReference type="InterPro" id="IPR017853">
    <property type="entry name" value="GH"/>
</dbReference>
<dbReference type="Pfam" id="PF02055">
    <property type="entry name" value="Glyco_hydro_30"/>
    <property type="match status" value="1"/>
</dbReference>
<feature type="domain" description="Glycosyl hydrolase family 30 beta sandwich" evidence="7">
    <location>
        <begin position="431"/>
        <end position="492"/>
    </location>
</feature>
<accession>A0A368KDW5</accession>
<evidence type="ECO:0000256" key="5">
    <source>
        <dbReference type="SAM" id="MobiDB-lite"/>
    </source>
</evidence>
<dbReference type="GO" id="GO:0004348">
    <property type="term" value="F:glucosylceramidase activity"/>
    <property type="evidence" value="ECO:0007669"/>
    <property type="project" value="InterPro"/>
</dbReference>
<comment type="caution">
    <text evidence="8">The sequence shown here is derived from an EMBL/GenBank/DDBJ whole genome shotgun (WGS) entry which is preliminary data.</text>
</comment>
<dbReference type="InterPro" id="IPR033453">
    <property type="entry name" value="Glyco_hydro_30_TIM-barrel"/>
</dbReference>
<dbReference type="SUPFAM" id="SSF51445">
    <property type="entry name" value="(Trans)glycosidases"/>
    <property type="match status" value="1"/>
</dbReference>
<dbReference type="OrthoDB" id="9806701at2"/>
<dbReference type="GO" id="GO:0016020">
    <property type="term" value="C:membrane"/>
    <property type="evidence" value="ECO:0007669"/>
    <property type="project" value="GOC"/>
</dbReference>
<dbReference type="InterPro" id="IPR001139">
    <property type="entry name" value="Glyco_hydro_30"/>
</dbReference>
<keyword evidence="2" id="KW-0732">Signal</keyword>
<dbReference type="PRINTS" id="PR00843">
    <property type="entry name" value="GLHYDRLASE30"/>
</dbReference>
<dbReference type="GO" id="GO:0006680">
    <property type="term" value="P:glucosylceramide catabolic process"/>
    <property type="evidence" value="ECO:0007669"/>
    <property type="project" value="TreeGrafter"/>
</dbReference>
<comment type="similarity">
    <text evidence="1 4">Belongs to the glycosyl hydrolase 30 family.</text>
</comment>
<name>A0A368KDW5_9GAMM</name>
<evidence type="ECO:0000256" key="3">
    <source>
        <dbReference type="ARBA" id="ARBA00022801"/>
    </source>
</evidence>
<dbReference type="Pfam" id="PF17189">
    <property type="entry name" value="Glyco_hydro_30C"/>
    <property type="match status" value="1"/>
</dbReference>
<evidence type="ECO:0000313" key="9">
    <source>
        <dbReference type="Proteomes" id="UP000252387"/>
    </source>
</evidence>
<dbReference type="Gene3D" id="2.60.40.1180">
    <property type="entry name" value="Golgi alpha-mannosidase II"/>
    <property type="match status" value="1"/>
</dbReference>
<keyword evidence="3 4" id="KW-0378">Hydrolase</keyword>
<organism evidence="8 9">
    <name type="scientific">Rhodanobacter denitrificans</name>
    <dbReference type="NCBI Taxonomy" id="666685"/>
    <lineage>
        <taxon>Bacteria</taxon>
        <taxon>Pseudomonadati</taxon>
        <taxon>Pseudomonadota</taxon>
        <taxon>Gammaproteobacteria</taxon>
        <taxon>Lysobacterales</taxon>
        <taxon>Rhodanobacteraceae</taxon>
        <taxon>Rhodanobacter</taxon>
    </lineage>
</organism>
<reference evidence="8 9" key="1">
    <citation type="submission" date="2018-05" db="EMBL/GenBank/DDBJ databases">
        <title>Draft genome sequence of Rhodanobacter denitrificans Yn1 isolated from gold copper mine.</title>
        <authorList>
            <person name="Yang N."/>
            <person name="Mazhar H.S."/>
            <person name="Rensing C."/>
        </authorList>
    </citation>
    <scope>NUCLEOTIDE SEQUENCE [LARGE SCALE GENOMIC DNA]</scope>
    <source>
        <strain evidence="8 9">Yn1</strain>
    </source>
</reference>
<dbReference type="PANTHER" id="PTHR11069">
    <property type="entry name" value="GLUCOSYLCERAMIDASE"/>
    <property type="match status" value="1"/>
</dbReference>
<dbReference type="EMBL" id="QFWQ01000009">
    <property type="protein sequence ID" value="RCS28863.1"/>
    <property type="molecule type" value="Genomic_DNA"/>
</dbReference>
<keyword evidence="4" id="KW-0326">Glycosidase</keyword>
<feature type="domain" description="Glycosyl hydrolase family 30 TIM-barrel" evidence="6">
    <location>
        <begin position="94"/>
        <end position="428"/>
    </location>
</feature>
<evidence type="ECO:0000259" key="7">
    <source>
        <dbReference type="Pfam" id="PF17189"/>
    </source>
</evidence>
<evidence type="ECO:0000313" key="8">
    <source>
        <dbReference type="EMBL" id="RCS28863.1"/>
    </source>
</evidence>
<gene>
    <name evidence="8" type="ORF">DEO45_14270</name>
</gene>
<evidence type="ECO:0000256" key="2">
    <source>
        <dbReference type="ARBA" id="ARBA00022729"/>
    </source>
</evidence>
<dbReference type="Proteomes" id="UP000252387">
    <property type="component" value="Unassembled WGS sequence"/>
</dbReference>
<dbReference type="AlphaFoldDB" id="A0A368KDW5"/>